<name>A0AAW1VZS4_RUBAR</name>
<evidence type="ECO:0000313" key="3">
    <source>
        <dbReference type="Proteomes" id="UP001457282"/>
    </source>
</evidence>
<dbReference type="EMBL" id="JBEDUW010000007">
    <property type="protein sequence ID" value="KAK9912929.1"/>
    <property type="molecule type" value="Genomic_DNA"/>
</dbReference>
<accession>A0AAW1VZS4</accession>
<gene>
    <name evidence="2" type="ORF">M0R45_036761</name>
</gene>
<proteinExistence type="predicted"/>
<dbReference type="PANTHER" id="PTHR46740">
    <property type="entry name" value="PROTEIN DYAD"/>
    <property type="match status" value="1"/>
</dbReference>
<dbReference type="GO" id="GO:0007131">
    <property type="term" value="P:reciprocal meiotic recombination"/>
    <property type="evidence" value="ECO:0007669"/>
    <property type="project" value="InterPro"/>
</dbReference>
<organism evidence="2 3">
    <name type="scientific">Rubus argutus</name>
    <name type="common">Southern blackberry</name>
    <dbReference type="NCBI Taxonomy" id="59490"/>
    <lineage>
        <taxon>Eukaryota</taxon>
        <taxon>Viridiplantae</taxon>
        <taxon>Streptophyta</taxon>
        <taxon>Embryophyta</taxon>
        <taxon>Tracheophyta</taxon>
        <taxon>Spermatophyta</taxon>
        <taxon>Magnoliopsida</taxon>
        <taxon>eudicotyledons</taxon>
        <taxon>Gunneridae</taxon>
        <taxon>Pentapetalae</taxon>
        <taxon>rosids</taxon>
        <taxon>fabids</taxon>
        <taxon>Rosales</taxon>
        <taxon>Rosaceae</taxon>
        <taxon>Rosoideae</taxon>
        <taxon>Rosoideae incertae sedis</taxon>
        <taxon>Rubus</taxon>
    </lineage>
</organism>
<protein>
    <submittedName>
        <fullName evidence="2">Uncharacterized protein</fullName>
    </submittedName>
</protein>
<evidence type="ECO:0000313" key="2">
    <source>
        <dbReference type="EMBL" id="KAK9912929.1"/>
    </source>
</evidence>
<dbReference type="GO" id="GO:0051177">
    <property type="term" value="P:meiotic sister chromatid cohesion"/>
    <property type="evidence" value="ECO:0007669"/>
    <property type="project" value="InterPro"/>
</dbReference>
<feature type="compositionally biased region" description="Basic and acidic residues" evidence="1">
    <location>
        <begin position="1"/>
        <end position="11"/>
    </location>
</feature>
<dbReference type="InterPro" id="IPR044221">
    <property type="entry name" value="DYAD/AMEIOTIC1"/>
</dbReference>
<dbReference type="PANTHER" id="PTHR46740:SF2">
    <property type="entry name" value="PROTEIN DYAD"/>
    <property type="match status" value="1"/>
</dbReference>
<comment type="caution">
    <text evidence="2">The sequence shown here is derived from an EMBL/GenBank/DDBJ whole genome shotgun (WGS) entry which is preliminary data.</text>
</comment>
<dbReference type="Proteomes" id="UP001457282">
    <property type="component" value="Unassembled WGS sequence"/>
</dbReference>
<sequence>MKKYLDKKQPEQKAQSPCLAIHDSARSSQESIEHIQVGSFYEIDHSKLPPKTPEQLQSIRVVMVSRKSLSNVSVRFPSPHSLHTHLNENSYENLDRCFLPALEELYVMGPAIASEVLYRRIPHQEIEEQSKTGVSGK</sequence>
<feature type="region of interest" description="Disordered" evidence="1">
    <location>
        <begin position="1"/>
        <end position="27"/>
    </location>
</feature>
<keyword evidence="3" id="KW-1185">Reference proteome</keyword>
<dbReference type="AlphaFoldDB" id="A0AAW1VZS4"/>
<reference evidence="2 3" key="1">
    <citation type="journal article" date="2023" name="G3 (Bethesda)">
        <title>A chromosome-length genome assembly and annotation of blackberry (Rubus argutus, cv. 'Hillquist').</title>
        <authorList>
            <person name="Bruna T."/>
            <person name="Aryal R."/>
            <person name="Dudchenko O."/>
            <person name="Sargent D.J."/>
            <person name="Mead D."/>
            <person name="Buti M."/>
            <person name="Cavallini A."/>
            <person name="Hytonen T."/>
            <person name="Andres J."/>
            <person name="Pham M."/>
            <person name="Weisz D."/>
            <person name="Mascagni F."/>
            <person name="Usai G."/>
            <person name="Natali L."/>
            <person name="Bassil N."/>
            <person name="Fernandez G.E."/>
            <person name="Lomsadze A."/>
            <person name="Armour M."/>
            <person name="Olukolu B."/>
            <person name="Poorten T."/>
            <person name="Britton C."/>
            <person name="Davik J."/>
            <person name="Ashrafi H."/>
            <person name="Aiden E.L."/>
            <person name="Borodovsky M."/>
            <person name="Worthington M."/>
        </authorList>
    </citation>
    <scope>NUCLEOTIDE SEQUENCE [LARGE SCALE GENOMIC DNA]</scope>
    <source>
        <strain evidence="2">PI 553951</strain>
    </source>
</reference>
<evidence type="ECO:0000256" key="1">
    <source>
        <dbReference type="SAM" id="MobiDB-lite"/>
    </source>
</evidence>